<comment type="caution">
    <text evidence="2">The sequence shown here is derived from an EMBL/GenBank/DDBJ whole genome shotgun (WGS) entry which is preliminary data.</text>
</comment>
<evidence type="ECO:0000313" key="2">
    <source>
        <dbReference type="EMBL" id="GBM32663.1"/>
    </source>
</evidence>
<keyword evidence="1" id="KW-0812">Transmembrane</keyword>
<name>A0A4Y2ETX8_ARAVE</name>
<protein>
    <submittedName>
        <fullName evidence="2">Uncharacterized protein</fullName>
    </submittedName>
</protein>
<dbReference type="Proteomes" id="UP000499080">
    <property type="component" value="Unassembled WGS sequence"/>
</dbReference>
<keyword evidence="1" id="KW-1133">Transmembrane helix</keyword>
<organism evidence="2 3">
    <name type="scientific">Araneus ventricosus</name>
    <name type="common">Orbweaver spider</name>
    <name type="synonym">Epeira ventricosa</name>
    <dbReference type="NCBI Taxonomy" id="182803"/>
    <lineage>
        <taxon>Eukaryota</taxon>
        <taxon>Metazoa</taxon>
        <taxon>Ecdysozoa</taxon>
        <taxon>Arthropoda</taxon>
        <taxon>Chelicerata</taxon>
        <taxon>Arachnida</taxon>
        <taxon>Araneae</taxon>
        <taxon>Araneomorphae</taxon>
        <taxon>Entelegynae</taxon>
        <taxon>Araneoidea</taxon>
        <taxon>Araneidae</taxon>
        <taxon>Araneus</taxon>
    </lineage>
</organism>
<dbReference type="OrthoDB" id="6437134at2759"/>
<dbReference type="AlphaFoldDB" id="A0A4Y2ETX8"/>
<gene>
    <name evidence="2" type="ORF">AVEN_89656_1</name>
</gene>
<keyword evidence="3" id="KW-1185">Reference proteome</keyword>
<evidence type="ECO:0000256" key="1">
    <source>
        <dbReference type="SAM" id="Phobius"/>
    </source>
</evidence>
<reference evidence="2 3" key="1">
    <citation type="journal article" date="2019" name="Sci. Rep.">
        <title>Orb-weaving spider Araneus ventricosus genome elucidates the spidroin gene catalogue.</title>
        <authorList>
            <person name="Kono N."/>
            <person name="Nakamura H."/>
            <person name="Ohtoshi R."/>
            <person name="Moran D.A.P."/>
            <person name="Shinohara A."/>
            <person name="Yoshida Y."/>
            <person name="Fujiwara M."/>
            <person name="Mori M."/>
            <person name="Tomita M."/>
            <person name="Arakawa K."/>
        </authorList>
    </citation>
    <scope>NUCLEOTIDE SEQUENCE [LARGE SCALE GENOMIC DNA]</scope>
</reference>
<keyword evidence="1" id="KW-0472">Membrane</keyword>
<evidence type="ECO:0000313" key="3">
    <source>
        <dbReference type="Proteomes" id="UP000499080"/>
    </source>
</evidence>
<dbReference type="EMBL" id="BGPR01000714">
    <property type="protein sequence ID" value="GBM32663.1"/>
    <property type="molecule type" value="Genomic_DNA"/>
</dbReference>
<accession>A0A4Y2ETX8</accession>
<proteinExistence type="predicted"/>
<sequence length="99" mass="11197">MLIIYILESALLAVMTIVGIVTKFMQRKISIDFMKGNRKNRIVNTTHPHLAEVLPGWPLDEQVSLLDDVTHRKSDGRTVLKFDGHHITAPIAQVPQKND</sequence>
<feature type="transmembrane region" description="Helical" evidence="1">
    <location>
        <begin position="6"/>
        <end position="25"/>
    </location>
</feature>